<dbReference type="Proteomes" id="UP000745859">
    <property type="component" value="Unassembled WGS sequence"/>
</dbReference>
<dbReference type="RefSeq" id="WP_167184472.1">
    <property type="nucleotide sequence ID" value="NZ_JAASQL010000001.1"/>
</dbReference>
<accession>A0ABX0UBL8</accession>
<comment type="caution">
    <text evidence="1">The sequence shown here is derived from an EMBL/GenBank/DDBJ whole genome shotgun (WGS) entry which is preliminary data.</text>
</comment>
<keyword evidence="2" id="KW-1185">Reference proteome</keyword>
<evidence type="ECO:0000313" key="1">
    <source>
        <dbReference type="EMBL" id="NIJ44462.1"/>
    </source>
</evidence>
<sequence length="156" mass="17419">MNKRKREDALGLMVLGLLGTRSLKNEKPVVKTTEKSKFKLVFTQKGDVHNYIGILAVSGISDIDYDVDTLELVDGEENCVGRSKYINMEEREEGSYTFVTDGKTKSLQVVLVTSDDTLTEESVSCNLTVYKNNQDIFNQDFEVIHGSGTSPMAHVF</sequence>
<dbReference type="InterPro" id="IPR025219">
    <property type="entry name" value="PLCC"/>
</dbReference>
<reference evidence="1 2" key="1">
    <citation type="submission" date="2020-03" db="EMBL/GenBank/DDBJ databases">
        <title>Genomic Encyclopedia of Type Strains, Phase IV (KMG-IV): sequencing the most valuable type-strain genomes for metagenomic binning, comparative biology and taxonomic classification.</title>
        <authorList>
            <person name="Goeker M."/>
        </authorList>
    </citation>
    <scope>NUCLEOTIDE SEQUENCE [LARGE SCALE GENOMIC DNA]</scope>
    <source>
        <strain evidence="1 2">DSM 101599</strain>
    </source>
</reference>
<dbReference type="Pfam" id="PF14466">
    <property type="entry name" value="PLCC"/>
    <property type="match status" value="1"/>
</dbReference>
<organism evidence="1 2">
    <name type="scientific">Wenyingzhuangia heitensis</name>
    <dbReference type="NCBI Taxonomy" id="1487859"/>
    <lineage>
        <taxon>Bacteria</taxon>
        <taxon>Pseudomonadati</taxon>
        <taxon>Bacteroidota</taxon>
        <taxon>Flavobacteriia</taxon>
        <taxon>Flavobacteriales</taxon>
        <taxon>Flavobacteriaceae</taxon>
        <taxon>Wenyingzhuangia</taxon>
    </lineage>
</organism>
<protein>
    <submittedName>
        <fullName evidence="1">Uncharacterized protein</fullName>
    </submittedName>
</protein>
<dbReference type="EMBL" id="JAASQL010000001">
    <property type="protein sequence ID" value="NIJ44462.1"/>
    <property type="molecule type" value="Genomic_DNA"/>
</dbReference>
<gene>
    <name evidence="1" type="ORF">FHR24_000901</name>
</gene>
<name>A0ABX0UBL8_9FLAO</name>
<evidence type="ECO:0000313" key="2">
    <source>
        <dbReference type="Proteomes" id="UP000745859"/>
    </source>
</evidence>
<proteinExistence type="predicted"/>